<evidence type="ECO:0000256" key="1">
    <source>
        <dbReference type="SAM" id="MobiDB-lite"/>
    </source>
</evidence>
<feature type="region of interest" description="Disordered" evidence="1">
    <location>
        <begin position="10"/>
        <end position="29"/>
    </location>
</feature>
<sequence>MSKTIVFCADGTWNGPEDPAGKGDGAAPEAAAGCQPELTNVCKLFAWLDGNMLPEGTDWGGAEMEKALLDANGQSVQIAKYIHGVGNSQQLIDKVAGGAFGVGVVARIARGYTYISRNFEPGDNIVIVGFSRGAYTARALAGLIAGQGLLRPDLAALDDQDRYDTAVSAWYRWRHGNETTFQKIADGVLEFLTIHNAFSHPKPLDANSFVDAKIAAVAVWDTVGSLGIPIYYQGSAIDLFRFCDLNLNPKIGLGIHAVSLDEQRMPFEPTLWNPNPNVTQALFPGGHCDVGGGYPDHGLSDGALLWIVDRLQHADVGLHFTLHPPVAVQSDPLGPRHREWVADRGWLIAGVGPRAFPAGMVVNDNIRQRMNGQPEDLFGASGQQPTYSPNNLPAR</sequence>
<accession>A0A7Z2G9K4</accession>
<keyword evidence="4" id="KW-1185">Reference proteome</keyword>
<dbReference type="KEGG" id="pacp:FAZ97_22685"/>
<reference evidence="3 4" key="1">
    <citation type="submission" date="2019-12" db="EMBL/GenBank/DDBJ databases">
        <title>Paraburkholderia acidiphila 7Q-K02 sp. nov and Paraburkholderia acidisoli DHF22 sp. nov., two strains isolated from forest soil.</title>
        <authorList>
            <person name="Gao Z."/>
            <person name="Qiu L."/>
        </authorList>
    </citation>
    <scope>NUCLEOTIDE SEQUENCE [LARGE SCALE GENOMIC DNA]</scope>
    <source>
        <strain evidence="3 4">7Q-K02</strain>
    </source>
</reference>
<feature type="domain" description="T6SS Phospholipase effector Tle1-like catalytic" evidence="2">
    <location>
        <begin position="3"/>
        <end position="309"/>
    </location>
</feature>
<dbReference type="EMBL" id="CP046910">
    <property type="protein sequence ID" value="QGZ57702.1"/>
    <property type="molecule type" value="Genomic_DNA"/>
</dbReference>
<dbReference type="RefSeq" id="WP_158760640.1">
    <property type="nucleotide sequence ID" value="NZ_CP046910.1"/>
</dbReference>
<organism evidence="3 4">
    <name type="scientific">Paraburkholderia acidiphila</name>
    <dbReference type="NCBI Taxonomy" id="2571747"/>
    <lineage>
        <taxon>Bacteria</taxon>
        <taxon>Pseudomonadati</taxon>
        <taxon>Pseudomonadota</taxon>
        <taxon>Betaproteobacteria</taxon>
        <taxon>Burkholderiales</taxon>
        <taxon>Burkholderiaceae</taxon>
        <taxon>Paraburkholderia</taxon>
    </lineage>
</organism>
<proteinExistence type="predicted"/>
<dbReference type="Pfam" id="PF09994">
    <property type="entry name" value="T6SS_Tle1-like_cat"/>
    <property type="match status" value="1"/>
</dbReference>
<evidence type="ECO:0000259" key="2">
    <source>
        <dbReference type="Pfam" id="PF09994"/>
    </source>
</evidence>
<dbReference type="PANTHER" id="PTHR33840">
    <property type="match status" value="1"/>
</dbReference>
<dbReference type="InterPro" id="IPR029058">
    <property type="entry name" value="AB_hydrolase_fold"/>
</dbReference>
<dbReference type="PANTHER" id="PTHR33840:SF1">
    <property type="entry name" value="TLE1 PHOSPHOLIPASE DOMAIN-CONTAINING PROTEIN"/>
    <property type="match status" value="1"/>
</dbReference>
<dbReference type="Proteomes" id="UP000434209">
    <property type="component" value="Chromosome 2"/>
</dbReference>
<dbReference type="AlphaFoldDB" id="A0A7Z2G9K4"/>
<gene>
    <name evidence="3" type="ORF">FAZ97_22685</name>
</gene>
<dbReference type="SUPFAM" id="SSF53474">
    <property type="entry name" value="alpha/beta-Hydrolases"/>
    <property type="match status" value="1"/>
</dbReference>
<dbReference type="InterPro" id="IPR018712">
    <property type="entry name" value="Tle1-like_cat"/>
</dbReference>
<feature type="compositionally biased region" description="Polar residues" evidence="1">
    <location>
        <begin position="381"/>
        <end position="395"/>
    </location>
</feature>
<feature type="region of interest" description="Disordered" evidence="1">
    <location>
        <begin position="371"/>
        <end position="395"/>
    </location>
</feature>
<evidence type="ECO:0000313" key="4">
    <source>
        <dbReference type="Proteomes" id="UP000434209"/>
    </source>
</evidence>
<name>A0A7Z2G9K4_9BURK</name>
<evidence type="ECO:0000313" key="3">
    <source>
        <dbReference type="EMBL" id="QGZ57702.1"/>
    </source>
</evidence>
<dbReference type="OrthoDB" id="4378831at2"/>
<protein>
    <submittedName>
        <fullName evidence="3">DUF2235 domain-containing protein</fullName>
    </submittedName>
</protein>